<protein>
    <submittedName>
        <fullName evidence="2">Uncharacterized protein</fullName>
    </submittedName>
</protein>
<proteinExistence type="predicted"/>
<sequence>MGNVTSVDEARPFRPSDAYKCGEHIERRFESGSSSNGDRRTERDSCCRINWSGFRERIYFVRYSFTSRVDAEQRSDNARQQPRSHDQNVIQ</sequence>
<organism evidence="2 3">
    <name type="scientific">Cardiocondyla obscurior</name>
    <dbReference type="NCBI Taxonomy" id="286306"/>
    <lineage>
        <taxon>Eukaryota</taxon>
        <taxon>Metazoa</taxon>
        <taxon>Ecdysozoa</taxon>
        <taxon>Arthropoda</taxon>
        <taxon>Hexapoda</taxon>
        <taxon>Insecta</taxon>
        <taxon>Pterygota</taxon>
        <taxon>Neoptera</taxon>
        <taxon>Endopterygota</taxon>
        <taxon>Hymenoptera</taxon>
        <taxon>Apocrita</taxon>
        <taxon>Aculeata</taxon>
        <taxon>Formicoidea</taxon>
        <taxon>Formicidae</taxon>
        <taxon>Myrmicinae</taxon>
        <taxon>Cardiocondyla</taxon>
    </lineage>
</organism>
<dbReference type="AlphaFoldDB" id="A0AAW2GC21"/>
<dbReference type="Proteomes" id="UP001430953">
    <property type="component" value="Unassembled WGS sequence"/>
</dbReference>
<dbReference type="EMBL" id="JADYXP020000004">
    <property type="protein sequence ID" value="KAL0125754.1"/>
    <property type="molecule type" value="Genomic_DNA"/>
</dbReference>
<feature type="region of interest" description="Disordered" evidence="1">
    <location>
        <begin position="70"/>
        <end position="91"/>
    </location>
</feature>
<comment type="caution">
    <text evidence="2">The sequence shown here is derived from an EMBL/GenBank/DDBJ whole genome shotgun (WGS) entry which is preliminary data.</text>
</comment>
<evidence type="ECO:0000313" key="2">
    <source>
        <dbReference type="EMBL" id="KAL0125754.1"/>
    </source>
</evidence>
<evidence type="ECO:0000313" key="3">
    <source>
        <dbReference type="Proteomes" id="UP001430953"/>
    </source>
</evidence>
<keyword evidence="3" id="KW-1185">Reference proteome</keyword>
<gene>
    <name evidence="2" type="ORF">PUN28_004660</name>
</gene>
<reference evidence="2 3" key="1">
    <citation type="submission" date="2023-03" db="EMBL/GenBank/DDBJ databases">
        <title>High recombination rates correlate with genetic variation in Cardiocondyla obscurior ants.</title>
        <authorList>
            <person name="Errbii M."/>
        </authorList>
    </citation>
    <scope>NUCLEOTIDE SEQUENCE [LARGE SCALE GENOMIC DNA]</scope>
    <source>
        <strain evidence="2">Alpha-2009</strain>
        <tissue evidence="2">Whole body</tissue>
    </source>
</reference>
<evidence type="ECO:0000256" key="1">
    <source>
        <dbReference type="SAM" id="MobiDB-lite"/>
    </source>
</evidence>
<name>A0AAW2GC21_9HYME</name>
<accession>A0AAW2GC21</accession>